<gene>
    <name evidence="1" type="ORF">VY86_02380</name>
</gene>
<dbReference type="Proteomes" id="UP000034866">
    <property type="component" value="Chromosome"/>
</dbReference>
<protein>
    <submittedName>
        <fullName evidence="1">Preprotein translocase G</fullName>
    </submittedName>
</protein>
<dbReference type="AlphaFoldDB" id="A0A0F7LGU4"/>
<reference evidence="1 2" key="1">
    <citation type="journal article" date="2015" name="J. Biotechnol.">
        <title>Complete genome sequence of Photorhabdus temperata subsp. thracensis 39-8(T), an entomopathogenic bacterium for the improved commercial bioinsecticide.</title>
        <authorList>
            <person name="Kwak Y."/>
            <person name="Shin J.H."/>
        </authorList>
    </citation>
    <scope>NUCLEOTIDE SEQUENCE [LARGE SCALE GENOMIC DNA]</scope>
    <source>
        <strain evidence="1 2">DSM 15199</strain>
    </source>
</reference>
<evidence type="ECO:0000313" key="1">
    <source>
        <dbReference type="EMBL" id="AKH62354.1"/>
    </source>
</evidence>
<dbReference type="NCBIfam" id="TIGR02508">
    <property type="entry name" value="type_III_yscG"/>
    <property type="match status" value="1"/>
</dbReference>
<dbReference type="InterPro" id="IPR011990">
    <property type="entry name" value="TPR-like_helical_dom_sf"/>
</dbReference>
<keyword evidence="2" id="KW-1185">Reference proteome</keyword>
<dbReference type="PATRIC" id="fig|230089.6.peg.537"/>
<reference evidence="2" key="2">
    <citation type="submission" date="2015-03" db="EMBL/GenBank/DDBJ databases">
        <title>Genome sequence of Azospirillum thiophilum strain DSM 21654T.</title>
        <authorList>
            <person name="Kwak Y."/>
            <person name="Shin J.-H."/>
        </authorList>
    </citation>
    <scope>NUCLEOTIDE SEQUENCE [LARGE SCALE GENOMIC DNA]</scope>
    <source>
        <strain evidence="2">DSM 15199</strain>
    </source>
</reference>
<dbReference type="EMBL" id="CP011104">
    <property type="protein sequence ID" value="AKH62354.1"/>
    <property type="molecule type" value="Genomic_DNA"/>
</dbReference>
<dbReference type="Pfam" id="PF09477">
    <property type="entry name" value="Type_III_YscG"/>
    <property type="match status" value="1"/>
</dbReference>
<dbReference type="Gene3D" id="1.25.40.10">
    <property type="entry name" value="Tetratricopeptide repeat domain"/>
    <property type="match status" value="1"/>
</dbReference>
<proteinExistence type="predicted"/>
<sequence>MMTRSLKGLLADIALVGSGHHCHDEANAIADWLMLNEEGQEAANLIRLSSLTNQGKYQQALDLGQDLPWPSLEPWLALCEWRLGLASALEQRLMLMADSDDPQLLSFVDGMREQLTHE</sequence>
<organism evidence="1 2">
    <name type="scientific">Photorhabdus thracensis</name>
    <dbReference type="NCBI Taxonomy" id="230089"/>
    <lineage>
        <taxon>Bacteria</taxon>
        <taxon>Pseudomonadati</taxon>
        <taxon>Pseudomonadota</taxon>
        <taxon>Gammaproteobacteria</taxon>
        <taxon>Enterobacterales</taxon>
        <taxon>Morganellaceae</taxon>
        <taxon>Photorhabdus</taxon>
    </lineage>
</organism>
<dbReference type="STRING" id="230089.VY86_02380"/>
<dbReference type="KEGG" id="ptt:VY86_02380"/>
<accession>A0A0F7LGU4</accession>
<name>A0A0F7LGU4_9GAMM</name>
<evidence type="ECO:0000313" key="2">
    <source>
        <dbReference type="Proteomes" id="UP000034866"/>
    </source>
</evidence>
<dbReference type="InterPro" id="IPR013348">
    <property type="entry name" value="T3SS_YscG_PscG"/>
</dbReference>